<dbReference type="OrthoDB" id="3078754at2"/>
<dbReference type="EMBL" id="FOPM01000050">
    <property type="protein sequence ID" value="SFH14335.1"/>
    <property type="molecule type" value="Genomic_DNA"/>
</dbReference>
<dbReference type="InterPro" id="IPR052354">
    <property type="entry name" value="Cell_Wall_Dynamics_Protein"/>
</dbReference>
<dbReference type="Gene3D" id="2.30.30.40">
    <property type="entry name" value="SH3 Domains"/>
    <property type="match status" value="1"/>
</dbReference>
<protein>
    <submittedName>
        <fullName evidence="3">Predicted chitinase</fullName>
    </submittedName>
</protein>
<dbReference type="Gene3D" id="1.10.530.10">
    <property type="match status" value="1"/>
</dbReference>
<dbReference type="AlphaFoldDB" id="A0A1I2XLQ4"/>
<dbReference type="PANTHER" id="PTHR34408">
    <property type="entry name" value="FAMILY PROTEIN, PUTATIVE-RELATED"/>
    <property type="match status" value="1"/>
</dbReference>
<evidence type="ECO:0000313" key="4">
    <source>
        <dbReference type="Proteomes" id="UP000199229"/>
    </source>
</evidence>
<dbReference type="InterPro" id="IPR023346">
    <property type="entry name" value="Lysozyme-like_dom_sf"/>
</dbReference>
<evidence type="ECO:0000313" key="3">
    <source>
        <dbReference type="EMBL" id="SFH14335.1"/>
    </source>
</evidence>
<dbReference type="STRING" id="582675.SAMN05192565_1504"/>
<evidence type="ECO:0000259" key="2">
    <source>
        <dbReference type="PROSITE" id="PS51781"/>
    </source>
</evidence>
<gene>
    <name evidence="3" type="ORF">SAMN05192565_1504</name>
</gene>
<dbReference type="SUPFAM" id="SSF53955">
    <property type="entry name" value="Lysozyme-like"/>
    <property type="match status" value="1"/>
</dbReference>
<evidence type="ECO:0000256" key="1">
    <source>
        <dbReference type="SAM" id="MobiDB-lite"/>
    </source>
</evidence>
<name>A0A1I2XLQ4_9HYPH</name>
<dbReference type="PROSITE" id="PS51781">
    <property type="entry name" value="SH3B"/>
    <property type="match status" value="1"/>
</dbReference>
<dbReference type="PANTHER" id="PTHR34408:SF2">
    <property type="entry name" value="CELL WALL-BINDING PROTEIN YWSB"/>
    <property type="match status" value="1"/>
</dbReference>
<reference evidence="4" key="1">
    <citation type="submission" date="2016-10" db="EMBL/GenBank/DDBJ databases">
        <authorList>
            <person name="Varghese N."/>
            <person name="Submissions S."/>
        </authorList>
    </citation>
    <scope>NUCLEOTIDE SEQUENCE [LARGE SCALE GENOMIC DNA]</scope>
    <source>
        <strain evidence="4">Gh-105</strain>
    </source>
</reference>
<dbReference type="Pfam" id="PF08239">
    <property type="entry name" value="SH3_3"/>
    <property type="match status" value="1"/>
</dbReference>
<feature type="compositionally biased region" description="Acidic residues" evidence="1">
    <location>
        <begin position="37"/>
        <end position="47"/>
    </location>
</feature>
<keyword evidence="4" id="KW-1185">Reference proteome</keyword>
<feature type="compositionally biased region" description="Basic and acidic residues" evidence="1">
    <location>
        <begin position="1"/>
        <end position="15"/>
    </location>
</feature>
<proteinExistence type="predicted"/>
<organism evidence="3 4">
    <name type="scientific">Methylobacterium gossipiicola</name>
    <dbReference type="NCBI Taxonomy" id="582675"/>
    <lineage>
        <taxon>Bacteria</taxon>
        <taxon>Pseudomonadati</taxon>
        <taxon>Pseudomonadota</taxon>
        <taxon>Alphaproteobacteria</taxon>
        <taxon>Hyphomicrobiales</taxon>
        <taxon>Methylobacteriaceae</taxon>
        <taxon>Methylobacterium</taxon>
    </lineage>
</organism>
<accession>A0A1I2XLQ4</accession>
<dbReference type="RefSeq" id="WP_091975495.1">
    <property type="nucleotide sequence ID" value="NZ_FOPM01000050.1"/>
</dbReference>
<dbReference type="SMART" id="SM00287">
    <property type="entry name" value="SH3b"/>
    <property type="match status" value="1"/>
</dbReference>
<dbReference type="Proteomes" id="UP000199229">
    <property type="component" value="Unassembled WGS sequence"/>
</dbReference>
<sequence>MAKDSQKAPSRRGDNPVEPPSLDLPVGVERVAASAEAGDEGEEEEEKDDRALNAWNDARAGENGDADDAVKAAAPDDDETKADEALNASSVRRIEPAEELACPAEPFGSPAEAGLTRDAAPGVASGGLADAVPFTHRTIARDGLNIRSGPGTDFPTIRSLPLGTRVNVLKREGAWALLDLNGDDAADGFVHGSFLKEATGAGPGPAVAPPLGGADLLGRVTATAVKAMFPIATPLRNIEANLPHVLQGLREAGLADRTMILMALATIRAETESFRPIDEAISWFNTEAKPFDKYEGRVDLGNTRTGDGARFKGRGYVQLTGRSNYTRIGGQIGISLSTDPQQANDPRIAGRILAQFLFNQRTRIRNAIRDGDLRLARRAVNGGSHGLDRFKEAFGKGSSSLPT</sequence>
<dbReference type="InterPro" id="IPR003646">
    <property type="entry name" value="SH3-like_bac-type"/>
</dbReference>
<feature type="region of interest" description="Disordered" evidence="1">
    <location>
        <begin position="1"/>
        <end position="94"/>
    </location>
</feature>
<feature type="domain" description="SH3b" evidence="2">
    <location>
        <begin position="134"/>
        <end position="199"/>
    </location>
</feature>